<evidence type="ECO:0000256" key="1">
    <source>
        <dbReference type="SAM" id="Coils"/>
    </source>
</evidence>
<feature type="domain" description="GRIP" evidence="3">
    <location>
        <begin position="1318"/>
        <end position="1370"/>
    </location>
</feature>
<reference evidence="4" key="1">
    <citation type="submission" date="2022-01" db="EMBL/GenBank/DDBJ databases">
        <title>Genome Sequence Resource for Two Populations of Ditylenchus destructor, the Migratory Endoparasitic Phytonematode.</title>
        <authorList>
            <person name="Zhang H."/>
            <person name="Lin R."/>
            <person name="Xie B."/>
        </authorList>
    </citation>
    <scope>NUCLEOTIDE SEQUENCE</scope>
    <source>
        <strain evidence="4">BazhouSP</strain>
    </source>
</reference>
<feature type="coiled-coil region" evidence="1">
    <location>
        <begin position="626"/>
        <end position="915"/>
    </location>
</feature>
<dbReference type="PROSITE" id="PS50913">
    <property type="entry name" value="GRIP"/>
    <property type="match status" value="1"/>
</dbReference>
<evidence type="ECO:0000313" key="5">
    <source>
        <dbReference type="Proteomes" id="UP001201812"/>
    </source>
</evidence>
<proteinExistence type="predicted"/>
<sequence>MFKGLKSKLEDEAKRLQASVSQYGENIAQQMRNNTSDAGSDISGYTKRLFGAPNNTSDGESKLPVPPELPQDETIISLDDEEESSSLAPRKESSLMHGFDEADVLAERRIRRLSDASMASDESTFSTFTLPQCSSAVLQLDTINSDVESNAGSIADSTSFENAPKEQLGSIFQKLRGRATDYKQKYREVAKAYQDLTRENEKYRTVLTTTQDKALQRIDKLKREKNVLSEKLKDNSNWETKEKTLQQLLEKCKDRITANKQQISSLTEENYTLKQKLQEQDNTHSSESTERVIAEWKGRVDRLEEEWTKRLASVEEKAAISIATSKAEMHATINNKDQELEKWINKCHGLEKKDADANQRWQSKVEELNKTILALESEKSDMLEKLSKAKQEGVKDEEWRQKMKGYEDQMQLAIEEKDMQKTAALAEENKRIEQLNVDLEQLKTENLALKSKLEEAPTKTEVNKIDTATSAIITECNTAITQTTDDSPLLDDRLFAEAAEIAAKIQEYTAENEQLKHELATVVQDFQKQSHILEEAQEKHQTEIANVKKMEEKVVKIKSDLDRIVSEKEEIIGEYERKLRQANSENEEKQKSHLRLKESLTIENAELLKSHNEEMESVRQKATDTISGYNATIQDLNCRLAQVQSEKDELLSRKEAEITYLQSRFDALQNETKEVADLLDKIEQLTKAKEELVTSHNEELASIKLKATETISGFNATIRDLNSSLAQMQREKDELINQKEAELNALQSKMDMIQNETNPNTEFISKIENLNKEREVLLKSHNEELKAVRQKVSETASEYASTVEKLNIQISEIIHDKDETIQQRDAELNSLMDKYNQLKNDAQEQIEMAAQLEQLDQEKQNLVKAYEKELNDIRGQTGITIKECKATVENLNHKLNQLANEKDELVRQKDSDLNDLATKYEKLKQVSVEVNDLKTLIGLLNEEKEKLGAQHQVEMETARQSHSLEIKELQSKLADTYNLIEEAATKHSSTLEEKERKIRELQVQISQIQTDTSNTSSLEERIKSITSENNKISDQCTELSARVESLQQHLTKKEKEAEQLSSQLRDMENESKKMDDARKSELESIRQKKQHLQKQNTEMKEQLTTFRLEHEVKIKQCEELERRLKKANENLAKATSLEEAQRNEVAEITAYNERLLEQKQIDLKSISTLEKKIKKLEAAKQENEVKNQKHSELEATHRNTLNKLAECEASLDNLKKCFNEVVAEKDEVIEQKDNENKALSSKTEKLPAENATLRKRLATTMQKNEQLTKKCDELEALADQVEDFPHEKAELMKQVDSLKQRNTELVKKCEFLEHYHNEFAQPTEAEYLKNVLWRYMMERENLGKEIVTLAKVIGTVVKFTNEQLDMVVKKEENRHNRWLKHAVS</sequence>
<dbReference type="SMART" id="SM00755">
    <property type="entry name" value="Grip"/>
    <property type="match status" value="1"/>
</dbReference>
<comment type="caution">
    <text evidence="4">The sequence shown here is derived from an EMBL/GenBank/DDBJ whole genome shotgun (WGS) entry which is preliminary data.</text>
</comment>
<feature type="compositionally biased region" description="Polar residues" evidence="2">
    <location>
        <begin position="27"/>
        <end position="38"/>
    </location>
</feature>
<evidence type="ECO:0000259" key="3">
    <source>
        <dbReference type="PROSITE" id="PS50913"/>
    </source>
</evidence>
<keyword evidence="5" id="KW-1185">Reference proteome</keyword>
<name>A0AAD4RBP8_9BILA</name>
<evidence type="ECO:0000313" key="4">
    <source>
        <dbReference type="EMBL" id="KAI1725374.1"/>
    </source>
</evidence>
<dbReference type="GO" id="GO:0005794">
    <property type="term" value="C:Golgi apparatus"/>
    <property type="evidence" value="ECO:0007669"/>
    <property type="project" value="TreeGrafter"/>
</dbReference>
<dbReference type="PANTHER" id="PTHR19327:SF0">
    <property type="entry name" value="GOLGIN SUBFAMILY A MEMBER 4"/>
    <property type="match status" value="1"/>
</dbReference>
<accession>A0AAD4RBP8</accession>
<dbReference type="Proteomes" id="UP001201812">
    <property type="component" value="Unassembled WGS sequence"/>
</dbReference>
<evidence type="ECO:0000256" key="2">
    <source>
        <dbReference type="SAM" id="MobiDB-lite"/>
    </source>
</evidence>
<dbReference type="Gene3D" id="1.10.220.60">
    <property type="entry name" value="GRIP domain"/>
    <property type="match status" value="1"/>
</dbReference>
<feature type="coiled-coil region" evidence="1">
    <location>
        <begin position="1250"/>
        <end position="1308"/>
    </location>
</feature>
<dbReference type="InterPro" id="IPR000237">
    <property type="entry name" value="GRIP_dom"/>
</dbReference>
<feature type="coiled-coil region" evidence="1">
    <location>
        <begin position="498"/>
        <end position="599"/>
    </location>
</feature>
<dbReference type="EMBL" id="JAKKPZ010000002">
    <property type="protein sequence ID" value="KAI1725374.1"/>
    <property type="molecule type" value="Genomic_DNA"/>
</dbReference>
<dbReference type="GO" id="GO:0048193">
    <property type="term" value="P:Golgi vesicle transport"/>
    <property type="evidence" value="ECO:0007669"/>
    <property type="project" value="TreeGrafter"/>
</dbReference>
<gene>
    <name evidence="4" type="ORF">DdX_02031</name>
</gene>
<dbReference type="PANTHER" id="PTHR19327">
    <property type="entry name" value="GOLGIN"/>
    <property type="match status" value="1"/>
</dbReference>
<organism evidence="4 5">
    <name type="scientific">Ditylenchus destructor</name>
    <dbReference type="NCBI Taxonomy" id="166010"/>
    <lineage>
        <taxon>Eukaryota</taxon>
        <taxon>Metazoa</taxon>
        <taxon>Ecdysozoa</taxon>
        <taxon>Nematoda</taxon>
        <taxon>Chromadorea</taxon>
        <taxon>Rhabditida</taxon>
        <taxon>Tylenchina</taxon>
        <taxon>Tylenchomorpha</taxon>
        <taxon>Sphaerularioidea</taxon>
        <taxon>Anguinidae</taxon>
        <taxon>Anguininae</taxon>
        <taxon>Ditylenchus</taxon>
    </lineage>
</organism>
<feature type="coiled-coil region" evidence="1">
    <location>
        <begin position="333"/>
        <end position="452"/>
    </location>
</feature>
<dbReference type="SUPFAM" id="SSF101283">
    <property type="entry name" value="GRIP domain"/>
    <property type="match status" value="1"/>
</dbReference>
<keyword evidence="1" id="KW-0175">Coiled coil</keyword>
<feature type="compositionally biased region" description="Basic and acidic residues" evidence="2">
    <location>
        <begin position="1065"/>
        <end position="1078"/>
    </location>
</feature>
<feature type="region of interest" description="Disordered" evidence="2">
    <location>
        <begin position="27"/>
        <end position="94"/>
    </location>
</feature>
<protein>
    <submittedName>
        <fullName evidence="4">GRIP domain-containing protein</fullName>
    </submittedName>
</protein>
<dbReference type="Pfam" id="PF01465">
    <property type="entry name" value="GRIP"/>
    <property type="match status" value="1"/>
</dbReference>
<feature type="coiled-coil region" evidence="1">
    <location>
        <begin position="179"/>
        <end position="306"/>
    </location>
</feature>
<dbReference type="GO" id="GO:0031267">
    <property type="term" value="F:small GTPase binding"/>
    <property type="evidence" value="ECO:0007669"/>
    <property type="project" value="TreeGrafter"/>
</dbReference>
<feature type="region of interest" description="Disordered" evidence="2">
    <location>
        <begin position="1050"/>
        <end position="1078"/>
    </location>
</feature>